<protein>
    <recommendedName>
        <fullName evidence="9">MFS transporter</fullName>
    </recommendedName>
</protein>
<evidence type="ECO:0000256" key="6">
    <source>
        <dbReference type="SAM" id="Phobius"/>
    </source>
</evidence>
<dbReference type="Gene3D" id="1.20.1250.20">
    <property type="entry name" value="MFS general substrate transporter like domains"/>
    <property type="match status" value="1"/>
</dbReference>
<dbReference type="GO" id="GO:0016020">
    <property type="term" value="C:membrane"/>
    <property type="evidence" value="ECO:0007669"/>
    <property type="project" value="UniProtKB-SubCell"/>
</dbReference>
<keyword evidence="8" id="KW-1185">Reference proteome</keyword>
<feature type="transmembrane region" description="Helical" evidence="6">
    <location>
        <begin position="225"/>
        <end position="247"/>
    </location>
</feature>
<feature type="transmembrane region" description="Helical" evidence="6">
    <location>
        <begin position="551"/>
        <end position="570"/>
    </location>
</feature>
<dbReference type="InterPro" id="IPR011701">
    <property type="entry name" value="MFS"/>
</dbReference>
<dbReference type="SUPFAM" id="SSF103473">
    <property type="entry name" value="MFS general substrate transporter"/>
    <property type="match status" value="1"/>
</dbReference>
<dbReference type="OrthoDB" id="3026777at2759"/>
<evidence type="ECO:0000256" key="2">
    <source>
        <dbReference type="ARBA" id="ARBA00022692"/>
    </source>
</evidence>
<dbReference type="EMBL" id="MU128911">
    <property type="protein sequence ID" value="KAF9520614.1"/>
    <property type="molecule type" value="Genomic_DNA"/>
</dbReference>
<evidence type="ECO:0000313" key="8">
    <source>
        <dbReference type="Proteomes" id="UP000886523"/>
    </source>
</evidence>
<sequence>MPLSRCSSPGPGPSHWNPEDIVPSGKVVSEAPVSIDLAQRLGSPTTRLNDKSRDQSHIRDVIWDGERSDAESNNSATSYSLRPWYRRPSPWWIIPAMALSALISTMTTAPRTEIYIRLICAELKPKHLLHPSSVLPVNATASTPMDIAPSFHGEPAIFLRDLYPVFDAAKHFKVPRPSAKCTSDPEIGALVAKLATTITFVNGFLSFITTGWWAKLSDKAGRTRVLGLGVLGLIVSDLNLITVTMHAHKLTGAYNFLILGSVADGEHSTWRMFTASAAAHAYVSDCADPGARAQMFSLYSGIVFVGMTLGPTLGGLLITATGDLLSVFYVHTIGHTIYAIVIYFFMPESLTLAAKASIAERQENAAVADAAKRERWVAANRSTLGIVFRNAFSFLTPLELFIPRKRVAEESGNGRDWNLTWLALAYFVHASLGGSGEYKIQYAAAAFHWTSEQLGYWLTAIGITSSLQLLIILPLIYRLLGPRRSPLRDPDVPSDSPTQPLLDAAPPTNPSASAGTSPHNLSLNPSHDQRMSRRQAHRVATFDLRVTKISAFINLLSYLLVCIVAGPLLFTASTCLAPLGVGFGPGLQSLAIALMPRGGEDAGKLFGALALISALSAQIIGPTFFGAAYIATVATFPKAIFLLSALLLLGTTGFLFFIRLPRHRLFP</sequence>
<evidence type="ECO:0000256" key="5">
    <source>
        <dbReference type="SAM" id="MobiDB-lite"/>
    </source>
</evidence>
<feature type="compositionally biased region" description="Polar residues" evidence="5">
    <location>
        <begin position="510"/>
        <end position="526"/>
    </location>
</feature>
<dbReference type="AlphaFoldDB" id="A0A9P6E247"/>
<evidence type="ECO:0000256" key="1">
    <source>
        <dbReference type="ARBA" id="ARBA00004141"/>
    </source>
</evidence>
<feature type="transmembrane region" description="Helical" evidence="6">
    <location>
        <begin position="456"/>
        <end position="480"/>
    </location>
</feature>
<dbReference type="Proteomes" id="UP000886523">
    <property type="component" value="Unassembled WGS sequence"/>
</dbReference>
<feature type="transmembrane region" description="Helical" evidence="6">
    <location>
        <begin position="636"/>
        <end position="658"/>
    </location>
</feature>
<keyword evidence="2 6" id="KW-0812">Transmembrane</keyword>
<comment type="subcellular location">
    <subcellularLocation>
        <location evidence="1">Membrane</location>
        <topology evidence="1">Multi-pass membrane protein</topology>
    </subcellularLocation>
</comment>
<feature type="transmembrane region" description="Helical" evidence="6">
    <location>
        <begin position="327"/>
        <end position="346"/>
    </location>
</feature>
<dbReference type="Pfam" id="PF07690">
    <property type="entry name" value="MFS_1"/>
    <property type="match status" value="1"/>
</dbReference>
<feature type="transmembrane region" description="Helical" evidence="6">
    <location>
        <begin position="190"/>
        <end position="213"/>
    </location>
</feature>
<dbReference type="PANTHER" id="PTHR23507:SF1">
    <property type="entry name" value="FI18259P1-RELATED"/>
    <property type="match status" value="1"/>
</dbReference>
<dbReference type="GO" id="GO:0022857">
    <property type="term" value="F:transmembrane transporter activity"/>
    <property type="evidence" value="ECO:0007669"/>
    <property type="project" value="InterPro"/>
</dbReference>
<feature type="region of interest" description="Disordered" evidence="5">
    <location>
        <begin position="1"/>
        <end position="23"/>
    </location>
</feature>
<comment type="caution">
    <text evidence="7">The sequence shown here is derived from an EMBL/GenBank/DDBJ whole genome shotgun (WGS) entry which is preliminary data.</text>
</comment>
<evidence type="ECO:0000313" key="7">
    <source>
        <dbReference type="EMBL" id="KAF9520614.1"/>
    </source>
</evidence>
<reference evidence="7" key="1">
    <citation type="journal article" date="2020" name="Nat. Commun.">
        <title>Large-scale genome sequencing of mycorrhizal fungi provides insights into the early evolution of symbiotic traits.</title>
        <authorList>
            <person name="Miyauchi S."/>
            <person name="Kiss E."/>
            <person name="Kuo A."/>
            <person name="Drula E."/>
            <person name="Kohler A."/>
            <person name="Sanchez-Garcia M."/>
            <person name="Morin E."/>
            <person name="Andreopoulos B."/>
            <person name="Barry K.W."/>
            <person name="Bonito G."/>
            <person name="Buee M."/>
            <person name="Carver A."/>
            <person name="Chen C."/>
            <person name="Cichocki N."/>
            <person name="Clum A."/>
            <person name="Culley D."/>
            <person name="Crous P.W."/>
            <person name="Fauchery L."/>
            <person name="Girlanda M."/>
            <person name="Hayes R.D."/>
            <person name="Keri Z."/>
            <person name="LaButti K."/>
            <person name="Lipzen A."/>
            <person name="Lombard V."/>
            <person name="Magnuson J."/>
            <person name="Maillard F."/>
            <person name="Murat C."/>
            <person name="Nolan M."/>
            <person name="Ohm R.A."/>
            <person name="Pangilinan J."/>
            <person name="Pereira M.F."/>
            <person name="Perotto S."/>
            <person name="Peter M."/>
            <person name="Pfister S."/>
            <person name="Riley R."/>
            <person name="Sitrit Y."/>
            <person name="Stielow J.B."/>
            <person name="Szollosi G."/>
            <person name="Zifcakova L."/>
            <person name="Stursova M."/>
            <person name="Spatafora J.W."/>
            <person name="Tedersoo L."/>
            <person name="Vaario L.M."/>
            <person name="Yamada A."/>
            <person name="Yan M."/>
            <person name="Wang P."/>
            <person name="Xu J."/>
            <person name="Bruns T."/>
            <person name="Baldrian P."/>
            <person name="Vilgalys R."/>
            <person name="Dunand C."/>
            <person name="Henrissat B."/>
            <person name="Grigoriev I.V."/>
            <person name="Hibbett D."/>
            <person name="Nagy L.G."/>
            <person name="Martin F.M."/>
        </authorList>
    </citation>
    <scope>NUCLEOTIDE SEQUENCE</scope>
    <source>
        <strain evidence="7">UP504</strain>
    </source>
</reference>
<organism evidence="7 8">
    <name type="scientific">Hydnum rufescens UP504</name>
    <dbReference type="NCBI Taxonomy" id="1448309"/>
    <lineage>
        <taxon>Eukaryota</taxon>
        <taxon>Fungi</taxon>
        <taxon>Dikarya</taxon>
        <taxon>Basidiomycota</taxon>
        <taxon>Agaricomycotina</taxon>
        <taxon>Agaricomycetes</taxon>
        <taxon>Cantharellales</taxon>
        <taxon>Hydnaceae</taxon>
        <taxon>Hydnum</taxon>
    </lineage>
</organism>
<feature type="transmembrane region" description="Helical" evidence="6">
    <location>
        <begin position="298"/>
        <end position="320"/>
    </location>
</feature>
<proteinExistence type="predicted"/>
<feature type="region of interest" description="Disordered" evidence="5">
    <location>
        <begin position="487"/>
        <end position="530"/>
    </location>
</feature>
<dbReference type="InterPro" id="IPR036259">
    <property type="entry name" value="MFS_trans_sf"/>
</dbReference>
<dbReference type="PANTHER" id="PTHR23507">
    <property type="entry name" value="ZGC:174356"/>
    <property type="match status" value="1"/>
</dbReference>
<keyword evidence="3 6" id="KW-1133">Transmembrane helix</keyword>
<evidence type="ECO:0008006" key="9">
    <source>
        <dbReference type="Google" id="ProtNLM"/>
    </source>
</evidence>
<keyword evidence="4 6" id="KW-0472">Membrane</keyword>
<accession>A0A9P6E247</accession>
<evidence type="ECO:0000256" key="3">
    <source>
        <dbReference type="ARBA" id="ARBA00022989"/>
    </source>
</evidence>
<evidence type="ECO:0000256" key="4">
    <source>
        <dbReference type="ARBA" id="ARBA00023136"/>
    </source>
</evidence>
<name>A0A9P6E247_9AGAM</name>
<feature type="transmembrane region" description="Helical" evidence="6">
    <location>
        <begin position="606"/>
        <end position="630"/>
    </location>
</feature>
<gene>
    <name evidence="7" type="ORF">BS47DRAFT_1286818</name>
</gene>